<dbReference type="Gene3D" id="4.10.240.10">
    <property type="entry name" value="Zn(2)-C6 fungal-type DNA-binding domain"/>
    <property type="match status" value="1"/>
</dbReference>
<dbReference type="EMBL" id="JAEPRB010000130">
    <property type="protein sequence ID" value="KAG2220752.1"/>
    <property type="molecule type" value="Genomic_DNA"/>
</dbReference>
<keyword evidence="4" id="KW-0539">Nucleus</keyword>
<dbReference type="GO" id="GO:0003677">
    <property type="term" value="F:DNA binding"/>
    <property type="evidence" value="ECO:0007669"/>
    <property type="project" value="UniProtKB-KW"/>
</dbReference>
<dbReference type="InterPro" id="IPR036864">
    <property type="entry name" value="Zn2-C6_fun-type_DNA-bd_sf"/>
</dbReference>
<evidence type="ECO:0000259" key="5">
    <source>
        <dbReference type="PROSITE" id="PS50048"/>
    </source>
</evidence>
<evidence type="ECO:0000256" key="4">
    <source>
        <dbReference type="ARBA" id="ARBA00023242"/>
    </source>
</evidence>
<gene>
    <name evidence="6" type="ORF">INT45_012245</name>
</gene>
<dbReference type="Proteomes" id="UP000646827">
    <property type="component" value="Unassembled WGS sequence"/>
</dbReference>
<dbReference type="InterPro" id="IPR007219">
    <property type="entry name" value="XnlR_reg_dom"/>
</dbReference>
<feature type="domain" description="Zn(2)-C6 fungal-type" evidence="5">
    <location>
        <begin position="41"/>
        <end position="72"/>
    </location>
</feature>
<dbReference type="CDD" id="cd12148">
    <property type="entry name" value="fungal_TF_MHR"/>
    <property type="match status" value="1"/>
</dbReference>
<evidence type="ECO:0000256" key="2">
    <source>
        <dbReference type="ARBA" id="ARBA00022723"/>
    </source>
</evidence>
<evidence type="ECO:0000256" key="1">
    <source>
        <dbReference type="ARBA" id="ARBA00004123"/>
    </source>
</evidence>
<dbReference type="InterPro" id="IPR050987">
    <property type="entry name" value="AtrR-like"/>
</dbReference>
<reference evidence="6 7" key="1">
    <citation type="submission" date="2020-12" db="EMBL/GenBank/DDBJ databases">
        <title>Metabolic potential, ecology and presence of endohyphal bacteria is reflected in genomic diversity of Mucoromycotina.</title>
        <authorList>
            <person name="Muszewska A."/>
            <person name="Okrasinska A."/>
            <person name="Steczkiewicz K."/>
            <person name="Drgas O."/>
            <person name="Orlowska M."/>
            <person name="Perlinska-Lenart U."/>
            <person name="Aleksandrzak-Piekarczyk T."/>
            <person name="Szatraj K."/>
            <person name="Zielenkiewicz U."/>
            <person name="Pilsyk S."/>
            <person name="Malc E."/>
            <person name="Mieczkowski P."/>
            <person name="Kruszewska J.S."/>
            <person name="Biernat P."/>
            <person name="Pawlowska J."/>
        </authorList>
    </citation>
    <scope>NUCLEOTIDE SEQUENCE [LARGE SCALE GENOMIC DNA]</scope>
    <source>
        <strain evidence="6 7">CBS 142.35</strain>
    </source>
</reference>
<dbReference type="GO" id="GO:0005634">
    <property type="term" value="C:nucleus"/>
    <property type="evidence" value="ECO:0007669"/>
    <property type="project" value="UniProtKB-SubCell"/>
</dbReference>
<accession>A0A8H7S2V5</accession>
<dbReference type="OrthoDB" id="2399539at2759"/>
<proteinExistence type="predicted"/>
<dbReference type="SUPFAM" id="SSF57701">
    <property type="entry name" value="Zn2/Cys6 DNA-binding domain"/>
    <property type="match status" value="1"/>
</dbReference>
<dbReference type="PROSITE" id="PS00463">
    <property type="entry name" value="ZN2_CY6_FUNGAL_1"/>
    <property type="match status" value="1"/>
</dbReference>
<comment type="caution">
    <text evidence="6">The sequence shown here is derived from an EMBL/GenBank/DDBJ whole genome shotgun (WGS) entry which is preliminary data.</text>
</comment>
<comment type="subcellular location">
    <subcellularLocation>
        <location evidence="1">Nucleus</location>
    </subcellularLocation>
</comment>
<dbReference type="GO" id="GO:0008270">
    <property type="term" value="F:zinc ion binding"/>
    <property type="evidence" value="ECO:0007669"/>
    <property type="project" value="InterPro"/>
</dbReference>
<dbReference type="GO" id="GO:0006351">
    <property type="term" value="P:DNA-templated transcription"/>
    <property type="evidence" value="ECO:0007669"/>
    <property type="project" value="InterPro"/>
</dbReference>
<dbReference type="GO" id="GO:0000981">
    <property type="term" value="F:DNA-binding transcription factor activity, RNA polymerase II-specific"/>
    <property type="evidence" value="ECO:0007669"/>
    <property type="project" value="InterPro"/>
</dbReference>
<dbReference type="PROSITE" id="PS50048">
    <property type="entry name" value="ZN2_CY6_FUNGAL_2"/>
    <property type="match status" value="1"/>
</dbReference>
<dbReference type="PANTHER" id="PTHR46910">
    <property type="entry name" value="TRANSCRIPTION FACTOR PDR1"/>
    <property type="match status" value="1"/>
</dbReference>
<dbReference type="AlphaFoldDB" id="A0A8H7S2V5"/>
<dbReference type="Pfam" id="PF00172">
    <property type="entry name" value="Zn_clus"/>
    <property type="match status" value="1"/>
</dbReference>
<keyword evidence="3" id="KW-0238">DNA-binding</keyword>
<evidence type="ECO:0000313" key="6">
    <source>
        <dbReference type="EMBL" id="KAG2220752.1"/>
    </source>
</evidence>
<dbReference type="Pfam" id="PF04082">
    <property type="entry name" value="Fungal_trans"/>
    <property type="match status" value="1"/>
</dbReference>
<name>A0A8H7S2V5_9FUNG</name>
<dbReference type="SMART" id="SM00906">
    <property type="entry name" value="Fungal_trans"/>
    <property type="match status" value="1"/>
</dbReference>
<keyword evidence="2" id="KW-0479">Metal-binding</keyword>
<dbReference type="CDD" id="cd00067">
    <property type="entry name" value="GAL4"/>
    <property type="match status" value="1"/>
</dbReference>
<sequence>MEQLISASHQQTLQKQRIPRLKTAFTIAKNPKGKAHRNSKSCDNCRKRKVRCNSNVEKPCTYCKKDNIECQFFSNRKKMGPPSKCYTESLEKRVHMLEELLDEERKKNQKNDNMTLGTDTFDSSNTSGVTLELERQEAELTQDVFLLPQPPSSTIIQLSQLHHNTTTVENTYCQSLYLVHEVPDLTLELAERMIEGFFYNSDTGSQVINIHDFLTQFYYQYPRPLDRYLFWAVCATGCHYLPAQSYLSDHMAISIAGRYMKKKCMGAMKHYYTKSNITTIQTLILLSALAPGLESTEGASANWLILGAAIRMCQDWELFYDANLQHLSKTEIQLRRRIAYIVYILDKFFSATCGKPFTIRDDDFNVELPLVYDIEPDNIFKLNTFTNGQLPVLLERAQKNINEKQPIYSDFLDIIFVSRLVGRILTLFYMPKTITNIGVNMGFEVDSSLIEWQTKREANVSSNNKAIDQLLYSGILLLRYLPATAKITTKENGDEQHLLNLCTIAANNIVDSLDSLPVPIIPSITDGLISLARVAFLQICDRTNDDYNSQARINLRRCLNICMRNEIAVPSQNSIAIKKLINK</sequence>
<evidence type="ECO:0000313" key="7">
    <source>
        <dbReference type="Proteomes" id="UP000646827"/>
    </source>
</evidence>
<evidence type="ECO:0000256" key="3">
    <source>
        <dbReference type="ARBA" id="ARBA00023125"/>
    </source>
</evidence>
<keyword evidence="7" id="KW-1185">Reference proteome</keyword>
<dbReference type="InterPro" id="IPR001138">
    <property type="entry name" value="Zn2Cys6_DnaBD"/>
</dbReference>
<dbReference type="SMART" id="SM00066">
    <property type="entry name" value="GAL4"/>
    <property type="match status" value="1"/>
</dbReference>
<organism evidence="6 7">
    <name type="scientific">Circinella minor</name>
    <dbReference type="NCBI Taxonomy" id="1195481"/>
    <lineage>
        <taxon>Eukaryota</taxon>
        <taxon>Fungi</taxon>
        <taxon>Fungi incertae sedis</taxon>
        <taxon>Mucoromycota</taxon>
        <taxon>Mucoromycotina</taxon>
        <taxon>Mucoromycetes</taxon>
        <taxon>Mucorales</taxon>
        <taxon>Lichtheimiaceae</taxon>
        <taxon>Circinella</taxon>
    </lineage>
</organism>
<dbReference type="PANTHER" id="PTHR46910:SF3">
    <property type="entry name" value="HALOTOLERANCE PROTEIN 9-RELATED"/>
    <property type="match status" value="1"/>
</dbReference>
<protein>
    <recommendedName>
        <fullName evidence="5">Zn(2)-C6 fungal-type domain-containing protein</fullName>
    </recommendedName>
</protein>